<dbReference type="PANTHER" id="PTHR36449:SF1">
    <property type="entry name" value="ACETYLTRANSFERASE"/>
    <property type="match status" value="1"/>
</dbReference>
<dbReference type="Pfam" id="PF13508">
    <property type="entry name" value="Acetyltransf_7"/>
    <property type="match status" value="1"/>
</dbReference>
<proteinExistence type="predicted"/>
<keyword evidence="8" id="KW-1185">Reference proteome</keyword>
<feature type="domain" description="N-acetyltransferase" evidence="6">
    <location>
        <begin position="108"/>
        <end position="171"/>
    </location>
</feature>
<name>A0AA40ZRM9_9BACT</name>
<dbReference type="Proteomes" id="UP000698924">
    <property type="component" value="Unassembled WGS sequence"/>
</dbReference>
<dbReference type="PANTHER" id="PTHR36449">
    <property type="entry name" value="ACETYLTRANSFERASE-RELATED"/>
    <property type="match status" value="1"/>
</dbReference>
<evidence type="ECO:0000256" key="5">
    <source>
        <dbReference type="ARBA" id="ARBA00049880"/>
    </source>
</evidence>
<dbReference type="SUPFAM" id="SSF55729">
    <property type="entry name" value="Acyl-CoA N-acyltransferases (Nat)"/>
    <property type="match status" value="1"/>
</dbReference>
<accession>A0AA40ZRM9</accession>
<evidence type="ECO:0000259" key="6">
    <source>
        <dbReference type="Pfam" id="PF13508"/>
    </source>
</evidence>
<dbReference type="EMBL" id="JACJMO010000002">
    <property type="protein sequence ID" value="MBM6856514.1"/>
    <property type="molecule type" value="Genomic_DNA"/>
</dbReference>
<keyword evidence="4" id="KW-0012">Acyltransferase</keyword>
<keyword evidence="3" id="KW-0808">Transferase</keyword>
<evidence type="ECO:0000256" key="3">
    <source>
        <dbReference type="ARBA" id="ARBA00022679"/>
    </source>
</evidence>
<evidence type="ECO:0000256" key="4">
    <source>
        <dbReference type="ARBA" id="ARBA00023315"/>
    </source>
</evidence>
<dbReference type="RefSeq" id="WP_204971002.1">
    <property type="nucleotide sequence ID" value="NZ_JAAZTS010000002.1"/>
</dbReference>
<dbReference type="AlphaFoldDB" id="A0AA40ZRM9"/>
<keyword evidence="2" id="KW-1277">Toxin-antitoxin system</keyword>
<evidence type="ECO:0000313" key="8">
    <source>
        <dbReference type="Proteomes" id="UP000698924"/>
    </source>
</evidence>
<gene>
    <name evidence="7" type="ORF">H6D15_02660</name>
</gene>
<keyword evidence="1" id="KW-0678">Repressor</keyword>
<dbReference type="InterPro" id="IPR016181">
    <property type="entry name" value="Acyl_CoA_acyltransferase"/>
</dbReference>
<comment type="caution">
    <text evidence="7">The sequence shown here is derived from an EMBL/GenBank/DDBJ whole genome shotgun (WGS) entry which is preliminary data.</text>
</comment>
<organism evidence="7 8">
    <name type="scientific">Caecibacteroides pullorum</name>
    <dbReference type="NCBI Taxonomy" id="2725562"/>
    <lineage>
        <taxon>Bacteria</taxon>
        <taxon>Pseudomonadati</taxon>
        <taxon>Bacteroidota</taxon>
        <taxon>Bacteroidia</taxon>
        <taxon>Bacteroidales</taxon>
        <taxon>Bacteroidaceae</taxon>
        <taxon>Caecibacteroides</taxon>
    </lineage>
</organism>
<dbReference type="GO" id="GO:0016747">
    <property type="term" value="F:acyltransferase activity, transferring groups other than amino-acyl groups"/>
    <property type="evidence" value="ECO:0007669"/>
    <property type="project" value="InterPro"/>
</dbReference>
<sequence>MEEKTPSSDINIIIEKLSDDDYRQLSSFSCGTEKLDSFFHNELEQCVKYKYLSAYCAKLSTTNEIIALFTLANDSVVIGQLDDKDDFINEMKEILNDEYAETFENQTSFPAVNIGHLGVREDYQSKGVGRQIVEFVIYTFSKYDISGCQFITVDSLNNPRTNKFYLNNGFSNQTNGDIMSDTRRMYQPLF</sequence>
<dbReference type="CDD" id="cd04301">
    <property type="entry name" value="NAT_SF"/>
    <property type="match status" value="1"/>
</dbReference>
<dbReference type="InterPro" id="IPR000182">
    <property type="entry name" value="GNAT_dom"/>
</dbReference>
<dbReference type="Gene3D" id="3.40.630.30">
    <property type="match status" value="1"/>
</dbReference>
<protein>
    <submittedName>
        <fullName evidence="7">GNAT family N-acetyltransferase</fullName>
    </submittedName>
</protein>
<evidence type="ECO:0000313" key="7">
    <source>
        <dbReference type="EMBL" id="MBM6856514.1"/>
    </source>
</evidence>
<comment type="catalytic activity">
    <reaction evidence="5">
        <text>glycyl-tRNA(Gly) + acetyl-CoA = N-acetylglycyl-tRNA(Gly) + CoA + H(+)</text>
        <dbReference type="Rhea" id="RHEA:81867"/>
        <dbReference type="Rhea" id="RHEA-COMP:9683"/>
        <dbReference type="Rhea" id="RHEA-COMP:19766"/>
        <dbReference type="ChEBI" id="CHEBI:15378"/>
        <dbReference type="ChEBI" id="CHEBI:57287"/>
        <dbReference type="ChEBI" id="CHEBI:57288"/>
        <dbReference type="ChEBI" id="CHEBI:78522"/>
        <dbReference type="ChEBI" id="CHEBI:232036"/>
    </reaction>
</comment>
<evidence type="ECO:0000256" key="2">
    <source>
        <dbReference type="ARBA" id="ARBA00022649"/>
    </source>
</evidence>
<reference evidence="7 8" key="1">
    <citation type="journal article" date="2021" name="Sci. Rep.">
        <title>The distribution of antibiotic resistance genes in chicken gut microbiota commensals.</title>
        <authorList>
            <person name="Juricova H."/>
            <person name="Matiasovicova J."/>
            <person name="Kubasova T."/>
            <person name="Cejkova D."/>
            <person name="Rychlik I."/>
        </authorList>
    </citation>
    <scope>NUCLEOTIDE SEQUENCE [LARGE SCALE GENOMIC DNA]</scope>
    <source>
        <strain evidence="7 8">An421</strain>
    </source>
</reference>
<evidence type="ECO:0000256" key="1">
    <source>
        <dbReference type="ARBA" id="ARBA00022491"/>
    </source>
</evidence>